<accession>A0ABX0X8C1</accession>
<evidence type="ECO:0000313" key="9">
    <source>
        <dbReference type="Proteomes" id="UP000770785"/>
    </source>
</evidence>
<keyword evidence="2 4" id="KW-0689">Ribosomal protein</keyword>
<reference evidence="8 9" key="1">
    <citation type="submission" date="2020-03" db="EMBL/GenBank/DDBJ databases">
        <title>Genomic Encyclopedia of Type Strains, Phase IV (KMG-IV): sequencing the most valuable type-strain genomes for metagenomic binning, comparative biology and taxonomic classification.</title>
        <authorList>
            <person name="Goeker M."/>
        </authorList>
    </citation>
    <scope>NUCLEOTIDE SEQUENCE [LARGE SCALE GENOMIC DNA]</scope>
    <source>
        <strain evidence="8 9">DSM 105096</strain>
    </source>
</reference>
<dbReference type="Pfam" id="PF00281">
    <property type="entry name" value="Ribosomal_L5"/>
    <property type="match status" value="1"/>
</dbReference>
<keyword evidence="9" id="KW-1185">Reference proteome</keyword>
<keyword evidence="4" id="KW-0699">rRNA-binding</keyword>
<name>A0ABX0X8C1_9BACT</name>
<organism evidence="8 9">
    <name type="scientific">Neolewinella antarctica</name>
    <dbReference type="NCBI Taxonomy" id="442734"/>
    <lineage>
        <taxon>Bacteria</taxon>
        <taxon>Pseudomonadati</taxon>
        <taxon>Bacteroidota</taxon>
        <taxon>Saprospiria</taxon>
        <taxon>Saprospirales</taxon>
        <taxon>Lewinellaceae</taxon>
        <taxon>Neolewinella</taxon>
    </lineage>
</organism>
<keyword evidence="3 4" id="KW-0687">Ribonucleoprotein</keyword>
<dbReference type="PIRSF" id="PIRSF002161">
    <property type="entry name" value="Ribosomal_L5"/>
    <property type="match status" value="1"/>
</dbReference>
<dbReference type="NCBIfam" id="NF000585">
    <property type="entry name" value="PRK00010.1"/>
    <property type="match status" value="1"/>
</dbReference>
<sequence>MSYTPRLKKKYDEEIRNQLQEQFNYDSPMEVPRLLKICINQGVGKATQDRKLVENAMKEMSLVAGQQAVITMSKKSVSNFRLRDGMGIGAKVTIRRGKMYDFLDRLIATALPRVRDFRGINDKSFDGRGNYTFGVTEQIIFPEISLDDVANLTGYDITFVTSAKTDAEGMALLKALGLPFKNQTKEA</sequence>
<dbReference type="EMBL" id="JAATJH010000001">
    <property type="protein sequence ID" value="NJC25480.1"/>
    <property type="molecule type" value="Genomic_DNA"/>
</dbReference>
<keyword evidence="4" id="KW-0820">tRNA-binding</keyword>
<dbReference type="PROSITE" id="PS00358">
    <property type="entry name" value="RIBOSOMAL_L5"/>
    <property type="match status" value="1"/>
</dbReference>
<evidence type="ECO:0000313" key="8">
    <source>
        <dbReference type="EMBL" id="NJC25480.1"/>
    </source>
</evidence>
<dbReference type="Proteomes" id="UP000770785">
    <property type="component" value="Unassembled WGS sequence"/>
</dbReference>
<evidence type="ECO:0000256" key="3">
    <source>
        <dbReference type="ARBA" id="ARBA00023274"/>
    </source>
</evidence>
<comment type="function">
    <text evidence="4">This is 1 of the proteins that bind and probably mediate the attachment of the 5S RNA into the large ribosomal subunit, where it forms part of the central protuberance. In the 70S ribosome it contacts protein S13 of the 30S subunit (bridge B1b), connecting the 2 subunits; this bridge is implicated in subunit movement. Contacts the P site tRNA; the 5S rRNA and some of its associated proteins might help stabilize positioning of ribosome-bound tRNAs.</text>
</comment>
<dbReference type="InterPro" id="IPR020930">
    <property type="entry name" value="Ribosomal_uL5_bac-type"/>
</dbReference>
<comment type="caution">
    <text evidence="8">The sequence shown here is derived from an EMBL/GenBank/DDBJ whole genome shotgun (WGS) entry which is preliminary data.</text>
</comment>
<dbReference type="Pfam" id="PF00673">
    <property type="entry name" value="Ribosomal_L5_C"/>
    <property type="match status" value="1"/>
</dbReference>
<dbReference type="GO" id="GO:0005840">
    <property type="term" value="C:ribosome"/>
    <property type="evidence" value="ECO:0007669"/>
    <property type="project" value="UniProtKB-KW"/>
</dbReference>
<evidence type="ECO:0000256" key="4">
    <source>
        <dbReference type="HAMAP-Rule" id="MF_01333"/>
    </source>
</evidence>
<feature type="domain" description="Large ribosomal subunit protein uL5 N-terminal" evidence="6">
    <location>
        <begin position="27"/>
        <end position="83"/>
    </location>
</feature>
<feature type="domain" description="Large ribosomal subunit protein uL5 C-terminal" evidence="7">
    <location>
        <begin position="88"/>
        <end position="180"/>
    </location>
</feature>
<dbReference type="InterPro" id="IPR020929">
    <property type="entry name" value="Ribosomal_uL5_CS"/>
</dbReference>
<dbReference type="InterPro" id="IPR031310">
    <property type="entry name" value="Ribosomal_uL5_N"/>
</dbReference>
<evidence type="ECO:0000256" key="2">
    <source>
        <dbReference type="ARBA" id="ARBA00022980"/>
    </source>
</evidence>
<comment type="subunit">
    <text evidence="4">Part of the 50S ribosomal subunit; part of the 5S rRNA/L5/L18/L25 subcomplex. Contacts the 5S rRNA and the P site tRNA. Forms a bridge to the 30S subunit in the 70S ribosome.</text>
</comment>
<gene>
    <name evidence="4" type="primary">rplE</name>
    <name evidence="8" type="ORF">GGR27_000961</name>
</gene>
<protein>
    <recommendedName>
        <fullName evidence="4">Large ribosomal subunit protein uL5</fullName>
    </recommendedName>
</protein>
<dbReference type="InterPro" id="IPR002132">
    <property type="entry name" value="Ribosomal_uL5"/>
</dbReference>
<dbReference type="HAMAP" id="MF_01333_B">
    <property type="entry name" value="Ribosomal_uL5_B"/>
    <property type="match status" value="1"/>
</dbReference>
<evidence type="ECO:0000259" key="7">
    <source>
        <dbReference type="Pfam" id="PF00673"/>
    </source>
</evidence>
<keyword evidence="4" id="KW-0694">RNA-binding</keyword>
<evidence type="ECO:0000259" key="6">
    <source>
        <dbReference type="Pfam" id="PF00281"/>
    </source>
</evidence>
<evidence type="ECO:0000256" key="5">
    <source>
        <dbReference type="RuleBase" id="RU003930"/>
    </source>
</evidence>
<proteinExistence type="inferred from homology"/>
<dbReference type="SUPFAM" id="SSF55282">
    <property type="entry name" value="RL5-like"/>
    <property type="match status" value="1"/>
</dbReference>
<dbReference type="Gene3D" id="3.30.1440.10">
    <property type="match status" value="1"/>
</dbReference>
<dbReference type="InterPro" id="IPR031309">
    <property type="entry name" value="Ribosomal_uL5_C"/>
</dbReference>
<evidence type="ECO:0000256" key="1">
    <source>
        <dbReference type="ARBA" id="ARBA00008553"/>
    </source>
</evidence>
<dbReference type="RefSeq" id="WP_168036229.1">
    <property type="nucleotide sequence ID" value="NZ_JAATJH010000001.1"/>
</dbReference>
<dbReference type="PANTHER" id="PTHR11994">
    <property type="entry name" value="60S RIBOSOMAL PROTEIN L11-RELATED"/>
    <property type="match status" value="1"/>
</dbReference>
<dbReference type="InterPro" id="IPR022803">
    <property type="entry name" value="Ribosomal_uL5_dom_sf"/>
</dbReference>
<comment type="similarity">
    <text evidence="1 4 5">Belongs to the universal ribosomal protein uL5 family.</text>
</comment>